<name>I0JHL7_HALH3</name>
<evidence type="ECO:0000313" key="1">
    <source>
        <dbReference type="EMBL" id="CCG43635.1"/>
    </source>
</evidence>
<keyword evidence="2" id="KW-1185">Reference proteome</keyword>
<proteinExistence type="predicted"/>
<dbReference type="eggNOG" id="ENOG5033B14">
    <property type="taxonomic scope" value="Bacteria"/>
</dbReference>
<dbReference type="Proteomes" id="UP000007397">
    <property type="component" value="Chromosome"/>
</dbReference>
<dbReference type="HOGENOM" id="CLU_3013175_0_0_9"/>
<gene>
    <name evidence="1" type="ordered locus">HBHAL_1258</name>
</gene>
<sequence>MQRSMDMPRDQVCLACGGEGLLMDDEEWKYTCKICGGSGFMSQEGSVYNREPANVDEMNRYLD</sequence>
<reference evidence="1 2" key="1">
    <citation type="journal article" date="2013" name="Environ. Microbiol.">
        <title>Chloride and organic osmolytes: a hybrid strategy to cope with elevated salinities by the moderately halophilic, chloride-dependent bacterium Halobacillus halophilus.</title>
        <authorList>
            <person name="Saum S.H."/>
            <person name="Pfeiffer F."/>
            <person name="Palm P."/>
            <person name="Rampp M."/>
            <person name="Schuster S.C."/>
            <person name="Muller V."/>
            <person name="Oesterhelt D."/>
        </authorList>
    </citation>
    <scope>NUCLEOTIDE SEQUENCE [LARGE SCALE GENOMIC DNA]</scope>
    <source>
        <strain evidence="2">ATCC 35676 / DSM 2266 / JCM 20832 / KCTC 3685 / LMG 17431 / NBRC 102448 / NCIMB 2269</strain>
    </source>
</reference>
<organism evidence="1 2">
    <name type="scientific">Halobacillus halophilus (strain ATCC 35676 / DSM 2266 / JCM 20832 / KCTC 3685 / LMG 17431 / NBRC 102448 / NCIMB 2269)</name>
    <name type="common">Sporosarcina halophila</name>
    <dbReference type="NCBI Taxonomy" id="866895"/>
    <lineage>
        <taxon>Bacteria</taxon>
        <taxon>Bacillati</taxon>
        <taxon>Bacillota</taxon>
        <taxon>Bacilli</taxon>
        <taxon>Bacillales</taxon>
        <taxon>Bacillaceae</taxon>
        <taxon>Halobacillus</taxon>
    </lineage>
</organism>
<dbReference type="SUPFAM" id="SSF57938">
    <property type="entry name" value="DnaJ/Hsp40 cysteine-rich domain"/>
    <property type="match status" value="1"/>
</dbReference>
<dbReference type="Gene3D" id="6.20.20.10">
    <property type="match status" value="1"/>
</dbReference>
<protein>
    <submittedName>
        <fullName evidence="1">Uncharacterized protein</fullName>
    </submittedName>
</protein>
<dbReference type="InterPro" id="IPR036410">
    <property type="entry name" value="HSP_DnaJ_Cys-rich_dom_sf"/>
</dbReference>
<dbReference type="STRING" id="866895.HBHAL_1258"/>
<dbReference type="AlphaFoldDB" id="I0JHL7"/>
<dbReference type="KEGG" id="hhd:HBHAL_1258"/>
<dbReference type="EMBL" id="HE717023">
    <property type="protein sequence ID" value="CCG43635.1"/>
    <property type="molecule type" value="Genomic_DNA"/>
</dbReference>
<evidence type="ECO:0000313" key="2">
    <source>
        <dbReference type="Proteomes" id="UP000007397"/>
    </source>
</evidence>
<accession>I0JHL7</accession>
<dbReference type="PATRIC" id="fig|866895.3.peg.261"/>